<evidence type="ECO:0000313" key="1">
    <source>
        <dbReference type="EMBL" id="MER9405190.1"/>
    </source>
</evidence>
<proteinExistence type="predicted"/>
<dbReference type="RefSeq" id="WP_352558243.1">
    <property type="nucleotide sequence ID" value="NZ_JAMYQB010000010.1"/>
</dbReference>
<dbReference type="EMBL" id="JAMYQB010000010">
    <property type="protein sequence ID" value="MER9405190.1"/>
    <property type="molecule type" value="Genomic_DNA"/>
</dbReference>
<name>A0ABV1YZL9_9HYPH</name>
<evidence type="ECO:0000313" key="2">
    <source>
        <dbReference type="Proteomes" id="UP001433071"/>
    </source>
</evidence>
<accession>A0ABV1YZL9</accession>
<sequence>MALPFIAFNVHFGGEFLPATREGRDRAPACLVNVPIPEEFLISGAEPSPLFGNPAIPPRSLWLNHTF</sequence>
<keyword evidence="2" id="KW-1185">Reference proteome</keyword>
<comment type="caution">
    <text evidence="1">The sequence shown here is derived from an EMBL/GenBank/DDBJ whole genome shotgun (WGS) entry which is preliminary data.</text>
</comment>
<dbReference type="Proteomes" id="UP001433071">
    <property type="component" value="Unassembled WGS sequence"/>
</dbReference>
<gene>
    <name evidence="1" type="ORF">NKI36_14170</name>
</gene>
<reference evidence="1 2" key="1">
    <citation type="journal article" date="2024" name="Proc. Natl. Acad. Sci. U.S.A.">
        <title>The evolutionary genomics of adaptation to stress in wild rhizobium bacteria.</title>
        <authorList>
            <person name="Kehlet-Delgado H."/>
            <person name="Montoya A.P."/>
            <person name="Jensen K.T."/>
            <person name="Wendlandt C.E."/>
            <person name="Dexheimer C."/>
            <person name="Roberts M."/>
            <person name="Torres Martinez L."/>
            <person name="Friesen M.L."/>
            <person name="Griffitts J.S."/>
            <person name="Porter S.S."/>
        </authorList>
    </citation>
    <scope>NUCLEOTIDE SEQUENCE [LARGE SCALE GENOMIC DNA]</scope>
    <source>
        <strain evidence="1 2">M0641</strain>
    </source>
</reference>
<organism evidence="1 2">
    <name type="scientific">Mesorhizobium caraganae</name>
    <dbReference type="NCBI Taxonomy" id="483206"/>
    <lineage>
        <taxon>Bacteria</taxon>
        <taxon>Pseudomonadati</taxon>
        <taxon>Pseudomonadota</taxon>
        <taxon>Alphaproteobacteria</taxon>
        <taxon>Hyphomicrobiales</taxon>
        <taxon>Phyllobacteriaceae</taxon>
        <taxon>Mesorhizobium</taxon>
    </lineage>
</organism>
<protein>
    <submittedName>
        <fullName evidence="1">Uncharacterized protein</fullName>
    </submittedName>
</protein>